<keyword evidence="1" id="KW-0812">Transmembrane</keyword>
<keyword evidence="1" id="KW-1133">Transmembrane helix</keyword>
<reference evidence="3" key="1">
    <citation type="journal article" date="2023" name="bioRxiv">
        <title>Improved chromosome-level genome assembly for marigold (Tagetes erecta).</title>
        <authorList>
            <person name="Jiang F."/>
            <person name="Yuan L."/>
            <person name="Wang S."/>
            <person name="Wang H."/>
            <person name="Xu D."/>
            <person name="Wang A."/>
            <person name="Fan W."/>
        </authorList>
    </citation>
    <scope>NUCLEOTIDE SEQUENCE</scope>
    <source>
        <strain evidence="3">WSJ</strain>
        <tissue evidence="3">Leaf</tissue>
    </source>
</reference>
<keyword evidence="2" id="KW-0732">Signal</keyword>
<feature type="signal peptide" evidence="2">
    <location>
        <begin position="1"/>
        <end position="26"/>
    </location>
</feature>
<keyword evidence="1" id="KW-0472">Membrane</keyword>
<gene>
    <name evidence="3" type="ORF">QVD17_32883</name>
</gene>
<dbReference type="Proteomes" id="UP001229421">
    <property type="component" value="Unassembled WGS sequence"/>
</dbReference>
<dbReference type="EMBL" id="JAUHHV010000009">
    <property type="protein sequence ID" value="KAK1411982.1"/>
    <property type="molecule type" value="Genomic_DNA"/>
</dbReference>
<evidence type="ECO:0000313" key="4">
    <source>
        <dbReference type="Proteomes" id="UP001229421"/>
    </source>
</evidence>
<evidence type="ECO:0000313" key="3">
    <source>
        <dbReference type="EMBL" id="KAK1411982.1"/>
    </source>
</evidence>
<dbReference type="AlphaFoldDB" id="A0AAD8JWT9"/>
<keyword evidence="4" id="KW-1185">Reference proteome</keyword>
<organism evidence="3 4">
    <name type="scientific">Tagetes erecta</name>
    <name type="common">African marigold</name>
    <dbReference type="NCBI Taxonomy" id="13708"/>
    <lineage>
        <taxon>Eukaryota</taxon>
        <taxon>Viridiplantae</taxon>
        <taxon>Streptophyta</taxon>
        <taxon>Embryophyta</taxon>
        <taxon>Tracheophyta</taxon>
        <taxon>Spermatophyta</taxon>
        <taxon>Magnoliopsida</taxon>
        <taxon>eudicotyledons</taxon>
        <taxon>Gunneridae</taxon>
        <taxon>Pentapetalae</taxon>
        <taxon>asterids</taxon>
        <taxon>campanulids</taxon>
        <taxon>Asterales</taxon>
        <taxon>Asteraceae</taxon>
        <taxon>Asteroideae</taxon>
        <taxon>Heliantheae alliance</taxon>
        <taxon>Tageteae</taxon>
        <taxon>Tagetes</taxon>
    </lineage>
</organism>
<evidence type="ECO:0000256" key="2">
    <source>
        <dbReference type="SAM" id="SignalP"/>
    </source>
</evidence>
<protein>
    <submittedName>
        <fullName evidence="3">Uncharacterized protein</fullName>
    </submittedName>
</protein>
<feature type="transmembrane region" description="Helical" evidence="1">
    <location>
        <begin position="50"/>
        <end position="69"/>
    </location>
</feature>
<proteinExistence type="predicted"/>
<sequence>MASSGSLRFAVISLIVLVISATTTFARDFTELSPAPAPAPLQAGSAVPVTLSTAIVAASMLISVAGFMLH</sequence>
<comment type="caution">
    <text evidence="3">The sequence shown here is derived from an EMBL/GenBank/DDBJ whole genome shotgun (WGS) entry which is preliminary data.</text>
</comment>
<evidence type="ECO:0000256" key="1">
    <source>
        <dbReference type="SAM" id="Phobius"/>
    </source>
</evidence>
<accession>A0AAD8JWT9</accession>
<name>A0AAD8JWT9_TARER</name>
<feature type="chain" id="PRO_5041974872" evidence="2">
    <location>
        <begin position="27"/>
        <end position="70"/>
    </location>
</feature>